<accession>A0A6P5FCT6</accession>
<dbReference type="InterPro" id="IPR023631">
    <property type="entry name" value="Amidase_dom"/>
</dbReference>
<feature type="repeat" description="TPR" evidence="1">
    <location>
        <begin position="426"/>
        <end position="459"/>
    </location>
</feature>
<dbReference type="InterPro" id="IPR019734">
    <property type="entry name" value="TPR_rpt"/>
</dbReference>
<dbReference type="PANTHER" id="PTHR46310">
    <property type="entry name" value="AMIDASE 1"/>
    <property type="match status" value="1"/>
</dbReference>
<dbReference type="RefSeq" id="XP_020091208.1">
    <property type="nucleotide sequence ID" value="XM_020235619.1"/>
</dbReference>
<dbReference type="PANTHER" id="PTHR46310:SF5">
    <property type="entry name" value="OUTER ENVELOPE PROTEIN 64, CHLOROPLASTIC"/>
    <property type="match status" value="1"/>
</dbReference>
<feature type="domain" description="Amidase" evidence="3">
    <location>
        <begin position="55"/>
        <end position="207"/>
    </location>
</feature>
<evidence type="ECO:0000313" key="5">
    <source>
        <dbReference type="RefSeq" id="XP_020091208.1"/>
    </source>
</evidence>
<dbReference type="Gene3D" id="3.90.1300.10">
    <property type="entry name" value="Amidase signature (AS) domain"/>
    <property type="match status" value="1"/>
</dbReference>
<dbReference type="Proteomes" id="UP000515123">
    <property type="component" value="Linkage group 1"/>
</dbReference>
<feature type="transmembrane region" description="Helical" evidence="2">
    <location>
        <begin position="6"/>
        <end position="22"/>
    </location>
</feature>
<dbReference type="OrthoDB" id="245563at2759"/>
<dbReference type="AlphaFoldDB" id="A0A6P5FCT6"/>
<dbReference type="Gene3D" id="1.25.40.10">
    <property type="entry name" value="Tetratricopeptide repeat domain"/>
    <property type="match status" value="1"/>
</dbReference>
<dbReference type="InterPro" id="IPR011990">
    <property type="entry name" value="TPR-like_helical_dom_sf"/>
</dbReference>
<keyword evidence="2" id="KW-1133">Transmembrane helix</keyword>
<evidence type="ECO:0000256" key="2">
    <source>
        <dbReference type="SAM" id="Phobius"/>
    </source>
</evidence>
<reference evidence="4" key="1">
    <citation type="journal article" date="2015" name="Nat. Genet.">
        <title>The pineapple genome and the evolution of CAM photosynthesis.</title>
        <authorList>
            <person name="Ming R."/>
            <person name="VanBuren R."/>
            <person name="Wai C.M."/>
            <person name="Tang H."/>
            <person name="Schatz M.C."/>
            <person name="Bowers J.E."/>
            <person name="Lyons E."/>
            <person name="Wang M.L."/>
            <person name="Chen J."/>
            <person name="Biggers E."/>
            <person name="Zhang J."/>
            <person name="Huang L."/>
            <person name="Zhang L."/>
            <person name="Miao W."/>
            <person name="Zhang J."/>
            <person name="Ye Z."/>
            <person name="Miao C."/>
            <person name="Lin Z."/>
            <person name="Wang H."/>
            <person name="Zhou H."/>
            <person name="Yim W.C."/>
            <person name="Priest H.D."/>
            <person name="Zheng C."/>
            <person name="Woodhouse M."/>
            <person name="Edger P.P."/>
            <person name="Guyot R."/>
            <person name="Guo H.B."/>
            <person name="Guo H."/>
            <person name="Zheng G."/>
            <person name="Singh R."/>
            <person name="Sharma A."/>
            <person name="Min X."/>
            <person name="Zheng Y."/>
            <person name="Lee H."/>
            <person name="Gurtowski J."/>
            <person name="Sedlazeck F.J."/>
            <person name="Harkess A."/>
            <person name="McKain M.R."/>
            <person name="Liao Z."/>
            <person name="Fang J."/>
            <person name="Liu J."/>
            <person name="Zhang X."/>
            <person name="Zhang Q."/>
            <person name="Hu W."/>
            <person name="Qin Y."/>
            <person name="Wang K."/>
            <person name="Chen L.Y."/>
            <person name="Shirley N."/>
            <person name="Lin Y.R."/>
            <person name="Liu L.Y."/>
            <person name="Hernandez A.G."/>
            <person name="Wright C.L."/>
            <person name="Bulone V."/>
            <person name="Tuskan G.A."/>
            <person name="Heath K."/>
            <person name="Zee F."/>
            <person name="Moore P.H."/>
            <person name="Sunkar R."/>
            <person name="Leebens-Mack J.H."/>
            <person name="Mockler T."/>
            <person name="Bennetzen J.L."/>
            <person name="Freeling M."/>
            <person name="Sankoff D."/>
            <person name="Paterson A.H."/>
            <person name="Zhu X."/>
            <person name="Yang X."/>
            <person name="Smith J.A."/>
            <person name="Cushman J.C."/>
            <person name="Paull R.E."/>
            <person name="Yu Q."/>
        </authorList>
    </citation>
    <scope>NUCLEOTIDE SEQUENCE [LARGE SCALE GENOMIC DNA]</scope>
    <source>
        <strain evidence="4">cv. F153</strain>
    </source>
</reference>
<dbReference type="SMART" id="SM00028">
    <property type="entry name" value="TPR"/>
    <property type="match status" value="3"/>
</dbReference>
<keyword evidence="2" id="KW-0472">Membrane</keyword>
<keyword evidence="1" id="KW-0802">TPR repeat</keyword>
<dbReference type="SUPFAM" id="SSF48452">
    <property type="entry name" value="TPR-like"/>
    <property type="match status" value="1"/>
</dbReference>
<dbReference type="Pfam" id="PF13414">
    <property type="entry name" value="TPR_11"/>
    <property type="match status" value="1"/>
</dbReference>
<dbReference type="Pfam" id="PF01425">
    <property type="entry name" value="Amidase"/>
    <property type="match status" value="1"/>
</dbReference>
<evidence type="ECO:0000256" key="1">
    <source>
        <dbReference type="PROSITE-ProRule" id="PRU00339"/>
    </source>
</evidence>
<keyword evidence="4" id="KW-1185">Reference proteome</keyword>
<reference evidence="5" key="2">
    <citation type="submission" date="2025-08" db="UniProtKB">
        <authorList>
            <consortium name="RefSeq"/>
        </authorList>
    </citation>
    <scope>IDENTIFICATION</scope>
    <source>
        <tissue evidence="5">Leaf</tissue>
    </source>
</reference>
<evidence type="ECO:0000313" key="4">
    <source>
        <dbReference type="Proteomes" id="UP000515123"/>
    </source>
</evidence>
<name>A0A6P5FCT6_ANACO</name>
<dbReference type="GeneID" id="109712177"/>
<dbReference type="SUPFAM" id="SSF75304">
    <property type="entry name" value="Amidase signature (AS) enzymes"/>
    <property type="match status" value="1"/>
</dbReference>
<dbReference type="InterPro" id="IPR036928">
    <property type="entry name" value="AS_sf"/>
</dbReference>
<gene>
    <name evidence="5" type="primary">LOC109712177</name>
</gene>
<protein>
    <submittedName>
        <fullName evidence="5">Translocon at the outer membrane of chloroplasts 64 isoform X3</fullName>
    </submittedName>
</protein>
<organism evidence="4 5">
    <name type="scientific">Ananas comosus</name>
    <name type="common">Pineapple</name>
    <name type="synonym">Ananas ananas</name>
    <dbReference type="NCBI Taxonomy" id="4615"/>
    <lineage>
        <taxon>Eukaryota</taxon>
        <taxon>Viridiplantae</taxon>
        <taxon>Streptophyta</taxon>
        <taxon>Embryophyta</taxon>
        <taxon>Tracheophyta</taxon>
        <taxon>Spermatophyta</taxon>
        <taxon>Magnoliopsida</taxon>
        <taxon>Liliopsida</taxon>
        <taxon>Poales</taxon>
        <taxon>Bromeliaceae</taxon>
        <taxon>Bromelioideae</taxon>
        <taxon>Ananas</taxon>
    </lineage>
</organism>
<evidence type="ECO:0000259" key="3">
    <source>
        <dbReference type="Pfam" id="PF01425"/>
    </source>
</evidence>
<sequence>MSGSTNLWVLLGLGLAGVLLVTRKLRRVVKVDLGAFVERLELLPPPPPPPPKAPHPLTGLTFAVADIFDIYGYVAGFGTPEWTRTHDCATQTSPVVLALVEGGATCVGKTVIDEMAFSITGVNKHFDTPTNPAAPERIPGGCSSGSAVAVAGGIVDFSLGVDTIGGVRVPGGFCGILGFRPSHAAVSNVGIIPVSPSLDTVGWFAKDPSILRRVGHILLQLPYADSRQPRNIMIADDCFELSKIPASRLTQVVIKSVEKLLGRQVLKHVNLGNYLASKVCSLRELQSGSKNGESKLSSLVSLANAMRVLYTHEFKDNHMEWINSVKSALDSNILSSLSSVSSERIGVCHSARNEARLALNALLKGNLAYKEKQWQKAINLYTEAIKLNGKNATYYSNRAAAYLELGSYRQAEADCTSAINLEKKNVKAYLRRGTAREMLGYYKEAVEDFKYALVLEPTNKTANLAVNRLNKLFQ</sequence>
<dbReference type="PROSITE" id="PS50293">
    <property type="entry name" value="TPR_REGION"/>
    <property type="match status" value="1"/>
</dbReference>
<proteinExistence type="predicted"/>
<dbReference type="PROSITE" id="PS50005">
    <property type="entry name" value="TPR"/>
    <property type="match status" value="1"/>
</dbReference>
<keyword evidence="2" id="KW-0812">Transmembrane</keyword>